<dbReference type="InterPro" id="IPR016156">
    <property type="entry name" value="FAD/NAD-linked_Rdtase_dimer_sf"/>
</dbReference>
<dbReference type="GO" id="GO:0016491">
    <property type="term" value="F:oxidoreductase activity"/>
    <property type="evidence" value="ECO:0007669"/>
    <property type="project" value="InterPro"/>
</dbReference>
<dbReference type="InterPro" id="IPR050260">
    <property type="entry name" value="FAD-bd_OxRdtase"/>
</dbReference>
<evidence type="ECO:0000313" key="7">
    <source>
        <dbReference type="Proteomes" id="UP000621436"/>
    </source>
</evidence>
<dbReference type="Gene3D" id="3.30.390.30">
    <property type="match status" value="1"/>
</dbReference>
<dbReference type="PRINTS" id="PR00368">
    <property type="entry name" value="FADPNR"/>
</dbReference>
<reference evidence="6" key="1">
    <citation type="submission" date="2020-11" db="EMBL/GenBank/DDBJ databases">
        <title>Halonatronomonas betainensis gen. nov., sp. nov. a novel haloalkaliphilic representative of the family Halanaerobiacae capable of betaine degradation.</title>
        <authorList>
            <person name="Boltyanskaya Y."/>
            <person name="Kevbrin V."/>
            <person name="Detkova E."/>
            <person name="Grouzdev D.S."/>
            <person name="Koziaeva V."/>
            <person name="Zhilina T."/>
        </authorList>
    </citation>
    <scope>NUCLEOTIDE SEQUENCE</scope>
    <source>
        <strain evidence="6">Z-7014</strain>
    </source>
</reference>
<dbReference type="Pfam" id="PF07992">
    <property type="entry name" value="Pyr_redox_2"/>
    <property type="match status" value="1"/>
</dbReference>
<gene>
    <name evidence="6" type="ORF">I0Q91_10790</name>
</gene>
<dbReference type="SUPFAM" id="SSF51905">
    <property type="entry name" value="FAD/NAD(P)-binding domain"/>
    <property type="match status" value="2"/>
</dbReference>
<evidence type="ECO:0000313" key="6">
    <source>
        <dbReference type="EMBL" id="MBF8437571.1"/>
    </source>
</evidence>
<dbReference type="PRINTS" id="PR00411">
    <property type="entry name" value="PNDRDTASEI"/>
</dbReference>
<proteinExistence type="predicted"/>
<protein>
    <submittedName>
        <fullName evidence="6">NAD(P)/FAD-dependent oxidoreductase</fullName>
    </submittedName>
</protein>
<evidence type="ECO:0000259" key="4">
    <source>
        <dbReference type="Pfam" id="PF07992"/>
    </source>
</evidence>
<accession>A0A931ATE4</accession>
<keyword evidence="2" id="KW-0285">Flavoprotein</keyword>
<keyword evidence="3" id="KW-0274">FAD</keyword>
<dbReference type="Proteomes" id="UP000621436">
    <property type="component" value="Unassembled WGS sequence"/>
</dbReference>
<feature type="domain" description="FAD/NAD(P)-binding" evidence="4">
    <location>
        <begin position="2"/>
        <end position="286"/>
    </location>
</feature>
<dbReference type="Gene3D" id="3.50.50.60">
    <property type="entry name" value="FAD/NAD(P)-binding domain"/>
    <property type="match status" value="2"/>
</dbReference>
<dbReference type="Pfam" id="PF18267">
    <property type="entry name" value="Rubredoxin_C"/>
    <property type="match status" value="1"/>
</dbReference>
<name>A0A931ATE4_9FIRM</name>
<dbReference type="PANTHER" id="PTHR43429">
    <property type="entry name" value="PYRIDINE NUCLEOTIDE-DISULFIDE OXIDOREDUCTASE DOMAIN-CONTAINING"/>
    <property type="match status" value="1"/>
</dbReference>
<comment type="caution">
    <text evidence="6">The sequence shown here is derived from an EMBL/GenBank/DDBJ whole genome shotgun (WGS) entry which is preliminary data.</text>
</comment>
<dbReference type="InterPro" id="IPR036188">
    <property type="entry name" value="FAD/NAD-bd_sf"/>
</dbReference>
<dbReference type="RefSeq" id="WP_270454565.1">
    <property type="nucleotide sequence ID" value="NZ_JADPIE010000006.1"/>
</dbReference>
<dbReference type="AlphaFoldDB" id="A0A931ATE4"/>
<evidence type="ECO:0000256" key="1">
    <source>
        <dbReference type="ARBA" id="ARBA00001974"/>
    </source>
</evidence>
<keyword evidence="7" id="KW-1185">Reference proteome</keyword>
<evidence type="ECO:0000259" key="5">
    <source>
        <dbReference type="Pfam" id="PF18267"/>
    </source>
</evidence>
<evidence type="ECO:0000256" key="2">
    <source>
        <dbReference type="ARBA" id="ARBA00022630"/>
    </source>
</evidence>
<evidence type="ECO:0000256" key="3">
    <source>
        <dbReference type="ARBA" id="ARBA00022827"/>
    </source>
</evidence>
<dbReference type="EMBL" id="JADPIE010000006">
    <property type="protein sequence ID" value="MBF8437571.1"/>
    <property type="molecule type" value="Genomic_DNA"/>
</dbReference>
<dbReference type="PANTHER" id="PTHR43429:SF3">
    <property type="entry name" value="NITRITE REDUCTASE [NAD(P)H]"/>
    <property type="match status" value="1"/>
</dbReference>
<feature type="domain" description="NADH-rubredoxin oxidoreductase C-terminal" evidence="5">
    <location>
        <begin position="313"/>
        <end position="379"/>
    </location>
</feature>
<sequence>MRYLIFGSGVAGISAVKEINRVKDQDIDITVISKEKDPFYYRPRLIECLSGDISVEDIIINDREWFEQNDIELLLGKKVTDVDFNNKYLVTDDNEEFYYDKLLLAQGASSFIPPIDGVDLGGVYALRNGEDAREIYEHIESCKKAVVIGGGLLGLESAYNMIKAGLEVTVVERADHLLQRQLDNAAGDKLKLILEEKHGFNFYLDAGVEKISGNKEVEEVELADGTKIPADLVLFSTGINPNTEIVEDKELEINRGIIVDNQMSTNIPDVYAAGDVAEYDGNIYGIWAPSMEEGRVAGKVMVGKDAEFTGFVPSHNLKVADVNVVSIGVLSESEDVDSRLDVDDERTYCRIFEDDSGELVGAIIVGDYENENDLLKEIKE</sequence>
<comment type="cofactor">
    <cofactor evidence="1">
        <name>FAD</name>
        <dbReference type="ChEBI" id="CHEBI:57692"/>
    </cofactor>
</comment>
<organism evidence="6 7">
    <name type="scientific">Halonatronomonas betaini</name>
    <dbReference type="NCBI Taxonomy" id="2778430"/>
    <lineage>
        <taxon>Bacteria</taxon>
        <taxon>Bacillati</taxon>
        <taxon>Bacillota</taxon>
        <taxon>Clostridia</taxon>
        <taxon>Halanaerobiales</taxon>
        <taxon>Halarsenatibacteraceae</taxon>
        <taxon>Halonatronomonas</taxon>
    </lineage>
</organism>
<dbReference type="InterPro" id="IPR041575">
    <property type="entry name" value="Rubredoxin_C"/>
</dbReference>
<dbReference type="InterPro" id="IPR023753">
    <property type="entry name" value="FAD/NAD-binding_dom"/>
</dbReference>